<keyword evidence="1" id="KW-0812">Transmembrane</keyword>
<dbReference type="EMBL" id="CP045871">
    <property type="protein sequence ID" value="QGG80921.1"/>
    <property type="molecule type" value="Genomic_DNA"/>
</dbReference>
<dbReference type="Proteomes" id="UP000388235">
    <property type="component" value="Chromosome"/>
</dbReference>
<organism evidence="2 3">
    <name type="scientific">Litorivicinus lipolyticus</name>
    <dbReference type="NCBI Taxonomy" id="418701"/>
    <lineage>
        <taxon>Bacteria</taxon>
        <taxon>Pseudomonadati</taxon>
        <taxon>Pseudomonadota</taxon>
        <taxon>Gammaproteobacteria</taxon>
        <taxon>Oceanospirillales</taxon>
        <taxon>Litorivicinaceae</taxon>
        <taxon>Litorivicinus</taxon>
    </lineage>
</organism>
<evidence type="ECO:0000313" key="2">
    <source>
        <dbReference type="EMBL" id="QGG80921.1"/>
    </source>
</evidence>
<dbReference type="AlphaFoldDB" id="A0A5Q2QEX4"/>
<accession>A0A5Q2QEX4</accession>
<protein>
    <submittedName>
        <fullName evidence="2">Uncharacterized protein</fullName>
    </submittedName>
</protein>
<dbReference type="RefSeq" id="WP_153714424.1">
    <property type="nucleotide sequence ID" value="NZ_CP045871.1"/>
</dbReference>
<dbReference type="KEGG" id="llp:GH975_10215"/>
<gene>
    <name evidence="2" type="ORF">GH975_10215</name>
</gene>
<name>A0A5Q2QEX4_9GAMM</name>
<proteinExistence type="predicted"/>
<evidence type="ECO:0000313" key="3">
    <source>
        <dbReference type="Proteomes" id="UP000388235"/>
    </source>
</evidence>
<keyword evidence="1" id="KW-0472">Membrane</keyword>
<keyword evidence="3" id="KW-1185">Reference proteome</keyword>
<feature type="transmembrane region" description="Helical" evidence="1">
    <location>
        <begin position="38"/>
        <end position="60"/>
    </location>
</feature>
<keyword evidence="1" id="KW-1133">Transmembrane helix</keyword>
<evidence type="ECO:0000256" key="1">
    <source>
        <dbReference type="SAM" id="Phobius"/>
    </source>
</evidence>
<reference evidence="2 3" key="1">
    <citation type="submission" date="2019-11" db="EMBL/GenBank/DDBJ databases">
        <authorList>
            <person name="Khan S.A."/>
            <person name="Jeon C.O."/>
            <person name="Chun B.H."/>
        </authorList>
    </citation>
    <scope>NUCLEOTIDE SEQUENCE [LARGE SCALE GENOMIC DNA]</scope>
    <source>
        <strain evidence="2 3">IMCC 1097</strain>
    </source>
</reference>
<sequence>MIRYVAFVIGAALLLWLGYLFTKAVPAAGRGESGARLSLFFNGLGFVAVLGFLTFIITAFQE</sequence>